<feature type="transmembrane region" description="Helical" evidence="1">
    <location>
        <begin position="207"/>
        <end position="226"/>
    </location>
</feature>
<protein>
    <recommendedName>
        <fullName evidence="4">O-antigen ligase domain-containing protein</fullName>
    </recommendedName>
</protein>
<feature type="transmembrane region" description="Helical" evidence="1">
    <location>
        <begin position="185"/>
        <end position="201"/>
    </location>
</feature>
<dbReference type="Proteomes" id="UP000283512">
    <property type="component" value="Unassembled WGS sequence"/>
</dbReference>
<feature type="transmembrane region" description="Helical" evidence="1">
    <location>
        <begin position="238"/>
        <end position="256"/>
    </location>
</feature>
<sequence>MSIKCDSKLLVKPLLFLVIVDTINGFFLNKGMESSIGIIFKAFVLLIAFKILCSLPKFKWLLFFTIIYLPAFLILVMLNTDSQIGPTINHLLKFVNVVFIYYAAVVVFKSERIKERGIELIFYINSIVLLLNIYSGLLGIGYYAYGEGVGCKGFIYAHNEMSGMQAVLYGVSYYFIYNRYTSKKITIFVVNVFFLIAALLVTTKAGIFLVLISLILVPFVHMRYGIFHSFLKMSKIKFLVLLSVICLVFYYGYLLLDYSGAIERWIYFFEKDGVNALYSSRDIFWEEEKLEWEGGNIGIKLFGMGGARTVEMDHADTLLNYGIVGVIIVYSFYLSLAVKAFRYRKKSQYAKFVFGMDVFILVASCFAGHLLFSGLMGIPFALMNALVFSPRMRVVNGAENRLCNYVI</sequence>
<dbReference type="EMBL" id="QRKD01000002">
    <property type="protein sequence ID" value="RHH94159.1"/>
    <property type="molecule type" value="Genomic_DNA"/>
</dbReference>
<feature type="transmembrane region" description="Helical" evidence="1">
    <location>
        <begin position="90"/>
        <end position="108"/>
    </location>
</feature>
<feature type="transmembrane region" description="Helical" evidence="1">
    <location>
        <begin position="358"/>
        <end position="382"/>
    </location>
</feature>
<feature type="transmembrane region" description="Helical" evidence="1">
    <location>
        <begin position="9"/>
        <end position="28"/>
    </location>
</feature>
<keyword evidence="1" id="KW-0812">Transmembrane</keyword>
<feature type="transmembrane region" description="Helical" evidence="1">
    <location>
        <begin position="120"/>
        <end position="143"/>
    </location>
</feature>
<feature type="transmembrane region" description="Helical" evidence="1">
    <location>
        <begin position="60"/>
        <end position="78"/>
    </location>
</feature>
<feature type="transmembrane region" description="Helical" evidence="1">
    <location>
        <begin position="155"/>
        <end position="176"/>
    </location>
</feature>
<feature type="transmembrane region" description="Helical" evidence="1">
    <location>
        <begin position="34"/>
        <end position="53"/>
    </location>
</feature>
<feature type="transmembrane region" description="Helical" evidence="1">
    <location>
        <begin position="318"/>
        <end position="338"/>
    </location>
</feature>
<evidence type="ECO:0008006" key="4">
    <source>
        <dbReference type="Google" id="ProtNLM"/>
    </source>
</evidence>
<reference evidence="2 3" key="1">
    <citation type="submission" date="2018-08" db="EMBL/GenBank/DDBJ databases">
        <title>A genome reference for cultivated species of the human gut microbiota.</title>
        <authorList>
            <person name="Zou Y."/>
            <person name="Xue W."/>
            <person name="Luo G."/>
        </authorList>
    </citation>
    <scope>NUCLEOTIDE SEQUENCE [LARGE SCALE GENOMIC DNA]</scope>
    <source>
        <strain evidence="2 3">AM16-49B</strain>
    </source>
</reference>
<evidence type="ECO:0000313" key="2">
    <source>
        <dbReference type="EMBL" id="RHH94159.1"/>
    </source>
</evidence>
<evidence type="ECO:0000256" key="1">
    <source>
        <dbReference type="SAM" id="Phobius"/>
    </source>
</evidence>
<keyword evidence="1" id="KW-1133">Transmembrane helix</keyword>
<comment type="caution">
    <text evidence="2">The sequence shown here is derived from an EMBL/GenBank/DDBJ whole genome shotgun (WGS) entry which is preliminary data.</text>
</comment>
<organism evidence="2 3">
    <name type="scientific">Bacteroides caccae</name>
    <dbReference type="NCBI Taxonomy" id="47678"/>
    <lineage>
        <taxon>Bacteria</taxon>
        <taxon>Pseudomonadati</taxon>
        <taxon>Bacteroidota</taxon>
        <taxon>Bacteroidia</taxon>
        <taxon>Bacteroidales</taxon>
        <taxon>Bacteroidaceae</taxon>
        <taxon>Bacteroides</taxon>
    </lineage>
</organism>
<proteinExistence type="predicted"/>
<evidence type="ECO:0000313" key="3">
    <source>
        <dbReference type="Proteomes" id="UP000283512"/>
    </source>
</evidence>
<gene>
    <name evidence="2" type="ORF">DW190_05720</name>
</gene>
<name>A0A414Z273_9BACE</name>
<accession>A0A414Z273</accession>
<dbReference type="AlphaFoldDB" id="A0A414Z273"/>
<keyword evidence="1" id="KW-0472">Membrane</keyword>